<feature type="coiled-coil region" evidence="1">
    <location>
        <begin position="121"/>
        <end position="150"/>
    </location>
</feature>
<reference evidence="3 4" key="1">
    <citation type="journal article" date="2024" name="J Genomics">
        <title>Draft genome sequencing and assembly of Favolaschia claudopus CIRM-BRFM 2984 isolated from oak limbs.</title>
        <authorList>
            <person name="Navarro D."/>
            <person name="Drula E."/>
            <person name="Chaduli D."/>
            <person name="Cazenave R."/>
            <person name="Ahrendt S."/>
            <person name="Wang J."/>
            <person name="Lipzen A."/>
            <person name="Daum C."/>
            <person name="Barry K."/>
            <person name="Grigoriev I.V."/>
            <person name="Favel A."/>
            <person name="Rosso M.N."/>
            <person name="Martin F."/>
        </authorList>
    </citation>
    <scope>NUCLEOTIDE SEQUENCE [LARGE SCALE GENOMIC DNA]</scope>
    <source>
        <strain evidence="3 4">CIRM-BRFM 2984</strain>
    </source>
</reference>
<keyword evidence="4" id="KW-1185">Reference proteome</keyword>
<evidence type="ECO:0000256" key="1">
    <source>
        <dbReference type="SAM" id="Coils"/>
    </source>
</evidence>
<sequence>MPSTSRCGQPLPLPADFDYVAWTTRPDDVPPLPNMSLREQNQENIRIENDNASSVGFTRAYENTSKTGAAPDGLDVGPPLRPFYAYSAQAKDLLVFSDQLRSSVSPLPNFLTEYIASEQLKKAESDAAEKAKKERERAEKEAEKAKANQSILGTKVMKNPHLISSALKSPVKIPNIFLMSLHHDVHFPLHWWSDRVIKDAYENAGSIPTHQIDAEQTASLVKPEKVLVVDVPKAAKILGEEGDGPTLTPNEWRGASQNVLEALRLICAPVDPEKPETKNTHYSEYELHVKFFANLEEFESMYEVWYRTERELRKRIFADGLFSLDYYSTKVEIALSTYTQAKTFASATQPRIQPPQQTFSTYKRPGTSKEDSNPAPYKQQRTSRFDETSLSFS</sequence>
<organism evidence="3 4">
    <name type="scientific">Favolaschia claudopus</name>
    <dbReference type="NCBI Taxonomy" id="2862362"/>
    <lineage>
        <taxon>Eukaryota</taxon>
        <taxon>Fungi</taxon>
        <taxon>Dikarya</taxon>
        <taxon>Basidiomycota</taxon>
        <taxon>Agaricomycotina</taxon>
        <taxon>Agaricomycetes</taxon>
        <taxon>Agaricomycetidae</taxon>
        <taxon>Agaricales</taxon>
        <taxon>Marasmiineae</taxon>
        <taxon>Mycenaceae</taxon>
        <taxon>Favolaschia</taxon>
    </lineage>
</organism>
<accession>A0AAW0APD0</accession>
<dbReference type="AlphaFoldDB" id="A0AAW0APD0"/>
<feature type="region of interest" description="Disordered" evidence="2">
    <location>
        <begin position="346"/>
        <end position="393"/>
    </location>
</feature>
<keyword evidence="1" id="KW-0175">Coiled coil</keyword>
<evidence type="ECO:0000313" key="3">
    <source>
        <dbReference type="EMBL" id="KAK7015093.1"/>
    </source>
</evidence>
<dbReference type="Proteomes" id="UP001362999">
    <property type="component" value="Unassembled WGS sequence"/>
</dbReference>
<dbReference type="EMBL" id="JAWWNJ010000055">
    <property type="protein sequence ID" value="KAK7015093.1"/>
    <property type="molecule type" value="Genomic_DNA"/>
</dbReference>
<proteinExistence type="predicted"/>
<gene>
    <name evidence="3" type="ORF">R3P38DRAFT_3362270</name>
</gene>
<evidence type="ECO:0000313" key="4">
    <source>
        <dbReference type="Proteomes" id="UP001362999"/>
    </source>
</evidence>
<evidence type="ECO:0000256" key="2">
    <source>
        <dbReference type="SAM" id="MobiDB-lite"/>
    </source>
</evidence>
<feature type="compositionally biased region" description="Polar residues" evidence="2">
    <location>
        <begin position="346"/>
        <end position="361"/>
    </location>
</feature>
<comment type="caution">
    <text evidence="3">The sequence shown here is derived from an EMBL/GenBank/DDBJ whole genome shotgun (WGS) entry which is preliminary data.</text>
</comment>
<protein>
    <submittedName>
        <fullName evidence="3">Uncharacterized protein</fullName>
    </submittedName>
</protein>
<name>A0AAW0APD0_9AGAR</name>